<sequence length="355" mass="41068">MLKYPGLPNSVLIDHEINETKSFYAKSDWVCQTTFLYDKDYCRKSIGPKMKRGVARRGFVLRRYKFRNFCLVGPTSSTCYCSGTKCNEDKKAPYWMLKSLLETEESVEYNEEFKHMFPLSQFYKNGPERKRIASCLMNELQMAYKIVENTPSSTSDIILVTETTVQSINNISFTTQMNMPLTRFNVKKNKKNITSSQQTKLFQKWYKKSYMKIYIIIASSVLIILLLILTAIIFVLKKRKITLTKTQKKLRKVDQLKKKVITDAVMVSNVKEGHDNTPKDQITIDPYFAVNLPPINIKNSNIPSEGKGIDGGNVKLTNVSHIDKKKKQIKNKVVDNKKVQRKPLLNKSKKKHRPK</sequence>
<reference evidence="4" key="1">
    <citation type="submission" date="2016-11" db="UniProtKB">
        <authorList>
            <consortium name="WormBaseParasite"/>
        </authorList>
    </citation>
    <scope>IDENTIFICATION</scope>
</reference>
<evidence type="ECO:0000256" key="2">
    <source>
        <dbReference type="SAM" id="Phobius"/>
    </source>
</evidence>
<keyword evidence="2" id="KW-0472">Membrane</keyword>
<evidence type="ECO:0000313" key="4">
    <source>
        <dbReference type="WBParaSite" id="Hba_11843"/>
    </source>
</evidence>
<keyword evidence="2" id="KW-1133">Transmembrane helix</keyword>
<proteinExistence type="predicted"/>
<keyword evidence="2" id="KW-0812">Transmembrane</keyword>
<accession>A0A1I7X2Z9</accession>
<evidence type="ECO:0000256" key="1">
    <source>
        <dbReference type="SAM" id="MobiDB-lite"/>
    </source>
</evidence>
<feature type="transmembrane region" description="Helical" evidence="2">
    <location>
        <begin position="213"/>
        <end position="236"/>
    </location>
</feature>
<dbReference type="Proteomes" id="UP000095283">
    <property type="component" value="Unplaced"/>
</dbReference>
<feature type="region of interest" description="Disordered" evidence="1">
    <location>
        <begin position="327"/>
        <end position="355"/>
    </location>
</feature>
<keyword evidence="3" id="KW-1185">Reference proteome</keyword>
<protein>
    <submittedName>
        <fullName evidence="4">Uncharacterized protein</fullName>
    </submittedName>
</protein>
<name>A0A1I7X2Z9_HETBA</name>
<evidence type="ECO:0000313" key="3">
    <source>
        <dbReference type="Proteomes" id="UP000095283"/>
    </source>
</evidence>
<organism evidence="3 4">
    <name type="scientific">Heterorhabditis bacteriophora</name>
    <name type="common">Entomopathogenic nematode worm</name>
    <dbReference type="NCBI Taxonomy" id="37862"/>
    <lineage>
        <taxon>Eukaryota</taxon>
        <taxon>Metazoa</taxon>
        <taxon>Ecdysozoa</taxon>
        <taxon>Nematoda</taxon>
        <taxon>Chromadorea</taxon>
        <taxon>Rhabditida</taxon>
        <taxon>Rhabditina</taxon>
        <taxon>Rhabditomorpha</taxon>
        <taxon>Strongyloidea</taxon>
        <taxon>Heterorhabditidae</taxon>
        <taxon>Heterorhabditis</taxon>
    </lineage>
</organism>
<dbReference type="WBParaSite" id="Hba_11843">
    <property type="protein sequence ID" value="Hba_11843"/>
    <property type="gene ID" value="Hba_11843"/>
</dbReference>
<dbReference type="AlphaFoldDB" id="A0A1I7X2Z9"/>